<name>A0ABD5P9J2_9EURY</name>
<reference evidence="5 6" key="1">
    <citation type="journal article" date="2019" name="Int. J. Syst. Evol. Microbiol.">
        <title>The Global Catalogue of Microorganisms (GCM) 10K type strain sequencing project: providing services to taxonomists for standard genome sequencing and annotation.</title>
        <authorList>
            <consortium name="The Broad Institute Genomics Platform"/>
            <consortium name="The Broad Institute Genome Sequencing Center for Infectious Disease"/>
            <person name="Wu L."/>
            <person name="Ma J."/>
        </authorList>
    </citation>
    <scope>NUCLEOTIDE SEQUENCE [LARGE SCALE GENOMIC DNA]</scope>
    <source>
        <strain evidence="5 6">CGMCC 1.12553</strain>
    </source>
</reference>
<dbReference type="SUPFAM" id="SSF53613">
    <property type="entry name" value="Ribokinase-like"/>
    <property type="match status" value="1"/>
</dbReference>
<comment type="caution">
    <text evidence="5">The sequence shown here is derived from an EMBL/GenBank/DDBJ whole genome shotgun (WGS) entry which is preliminary data.</text>
</comment>
<dbReference type="RefSeq" id="WP_267622310.1">
    <property type="nucleotide sequence ID" value="NZ_JAODIW010000006.1"/>
</dbReference>
<comment type="similarity">
    <text evidence="1">Belongs to the carbohydrate kinase PfkB family.</text>
</comment>
<dbReference type="EC" id="2.7.1.-" evidence="5"/>
<dbReference type="Gene3D" id="3.40.1190.20">
    <property type="match status" value="1"/>
</dbReference>
<dbReference type="GO" id="GO:0016301">
    <property type="term" value="F:kinase activity"/>
    <property type="evidence" value="ECO:0007669"/>
    <property type="project" value="UniProtKB-KW"/>
</dbReference>
<evidence type="ECO:0000313" key="6">
    <source>
        <dbReference type="Proteomes" id="UP001595921"/>
    </source>
</evidence>
<keyword evidence="3 5" id="KW-0418">Kinase</keyword>
<organism evidence="5 6">
    <name type="scientific">Halobium salinum</name>
    <dbReference type="NCBI Taxonomy" id="1364940"/>
    <lineage>
        <taxon>Archaea</taxon>
        <taxon>Methanobacteriati</taxon>
        <taxon>Methanobacteriota</taxon>
        <taxon>Stenosarchaea group</taxon>
        <taxon>Halobacteria</taxon>
        <taxon>Halobacteriales</taxon>
        <taxon>Haloferacaceae</taxon>
        <taxon>Halobium</taxon>
    </lineage>
</organism>
<dbReference type="InterPro" id="IPR029056">
    <property type="entry name" value="Ribokinase-like"/>
</dbReference>
<keyword evidence="2 5" id="KW-0808">Transferase</keyword>
<gene>
    <name evidence="5" type="ORF">ACFO0N_05445</name>
</gene>
<evidence type="ECO:0000256" key="3">
    <source>
        <dbReference type="ARBA" id="ARBA00022777"/>
    </source>
</evidence>
<dbReference type="PROSITE" id="PS00584">
    <property type="entry name" value="PFKB_KINASES_2"/>
    <property type="match status" value="1"/>
</dbReference>
<dbReference type="InterPro" id="IPR002173">
    <property type="entry name" value="Carboh/pur_kinase_PfkB_CS"/>
</dbReference>
<keyword evidence="6" id="KW-1185">Reference proteome</keyword>
<dbReference type="EMBL" id="JBHSDS010000003">
    <property type="protein sequence ID" value="MFC4357393.1"/>
    <property type="molecule type" value="Genomic_DNA"/>
</dbReference>
<protein>
    <submittedName>
        <fullName evidence="5">Carbohydrate kinase family protein</fullName>
        <ecNumber evidence="5">2.7.1.-</ecNumber>
    </submittedName>
</protein>
<dbReference type="PANTHER" id="PTHR10584">
    <property type="entry name" value="SUGAR KINASE"/>
    <property type="match status" value="1"/>
</dbReference>
<dbReference type="PANTHER" id="PTHR10584:SF166">
    <property type="entry name" value="RIBOKINASE"/>
    <property type="match status" value="1"/>
</dbReference>
<sequence>MPRVICAGHVNWDITLRVDHLPEPDGEAVVERRTGAGGGSAANVAAGLAGLETDVTLLGSVGEDDDGEAALDELATVGVDCGPVQRVPDGETATKYLVVDADGEVMVLGRDGVNEAFGAGHLPDDALDRADHLHLTSQRPDTAARLVDRAAEAGVTVSFDPGRRVGSRDYSVALSRADVVFLNDREAAAALGDALGETLEDALHCRPAGYGAGERTLVLKHGPRGAEVRTATGSVTHPGFAVDVADTTGAGDAFAAGFIAARTRGESLAAALETANACGAVASRTMGARTALDWAAVESLVER</sequence>
<evidence type="ECO:0000313" key="5">
    <source>
        <dbReference type="EMBL" id="MFC4357393.1"/>
    </source>
</evidence>
<feature type="domain" description="Carbohydrate kinase PfkB" evidence="4">
    <location>
        <begin position="1"/>
        <end position="293"/>
    </location>
</feature>
<proteinExistence type="inferred from homology"/>
<dbReference type="InterPro" id="IPR011611">
    <property type="entry name" value="PfkB_dom"/>
</dbReference>
<dbReference type="AlphaFoldDB" id="A0ABD5P9J2"/>
<accession>A0ABD5P9J2</accession>
<dbReference type="Pfam" id="PF00294">
    <property type="entry name" value="PfkB"/>
    <property type="match status" value="1"/>
</dbReference>
<evidence type="ECO:0000256" key="2">
    <source>
        <dbReference type="ARBA" id="ARBA00022679"/>
    </source>
</evidence>
<evidence type="ECO:0000256" key="1">
    <source>
        <dbReference type="ARBA" id="ARBA00010688"/>
    </source>
</evidence>
<dbReference type="Proteomes" id="UP001595921">
    <property type="component" value="Unassembled WGS sequence"/>
</dbReference>
<evidence type="ECO:0000259" key="4">
    <source>
        <dbReference type="Pfam" id="PF00294"/>
    </source>
</evidence>